<dbReference type="InterPro" id="IPR013216">
    <property type="entry name" value="Methyltransf_11"/>
</dbReference>
<sequence>MRKMALFDAIADSYDEWYLKPFGQFIDEVESELAFSIFKVEKGMKILDLGCGTGNYTLRLAEEGAEVTGADLSEKMLQQAKQKAAKRHQKIDFIPMDMNHLKLKEEEYDAIFSMTAVEFVEDLEDFLTACLKGVKPGGKVLLGTITASGTFGKAYQARKNSIYEAAKFRDLEDLQKVYASYIIGSSEGLYLELGDKEASDYRKRDEERKKVNSASFACALWQKPITKEN</sequence>
<keyword evidence="2" id="KW-0830">Ubiquinone</keyword>
<dbReference type="EMBL" id="PKGZ01000002">
    <property type="protein sequence ID" value="PKY91810.1"/>
    <property type="molecule type" value="Genomic_DNA"/>
</dbReference>
<dbReference type="OrthoDB" id="9791837at2"/>
<reference evidence="3 5" key="2">
    <citation type="submission" date="2017-12" db="EMBL/GenBank/DDBJ databases">
        <title>Phylogenetic diversity of female urinary microbiome.</title>
        <authorList>
            <person name="Thomas-White K."/>
            <person name="Wolfe A.J."/>
        </authorList>
    </citation>
    <scope>NUCLEOTIDE SEQUENCE [LARGE SCALE GENOMIC DNA]</scope>
    <source>
        <strain evidence="3 5">UMB0844</strain>
    </source>
</reference>
<dbReference type="Proteomes" id="UP000234775">
    <property type="component" value="Unassembled WGS sequence"/>
</dbReference>
<dbReference type="CDD" id="cd02440">
    <property type="entry name" value="AdoMet_MTases"/>
    <property type="match status" value="1"/>
</dbReference>
<dbReference type="EMBL" id="LSCQ01000083">
    <property type="protein sequence ID" value="KXB34156.1"/>
    <property type="molecule type" value="Genomic_DNA"/>
</dbReference>
<dbReference type="GO" id="GO:0008757">
    <property type="term" value="F:S-adenosylmethionine-dependent methyltransferase activity"/>
    <property type="evidence" value="ECO:0007669"/>
    <property type="project" value="InterPro"/>
</dbReference>
<dbReference type="PANTHER" id="PTHR43861">
    <property type="entry name" value="TRANS-ACONITATE 2-METHYLTRANSFERASE-RELATED"/>
    <property type="match status" value="1"/>
</dbReference>
<evidence type="ECO:0000313" key="3">
    <source>
        <dbReference type="EMBL" id="PKY91810.1"/>
    </source>
</evidence>
<reference evidence="2 4" key="1">
    <citation type="submission" date="2016-01" db="EMBL/GenBank/DDBJ databases">
        <authorList>
            <person name="Oliw E.H."/>
        </authorList>
    </citation>
    <scope>NUCLEOTIDE SEQUENCE [LARGE SCALE GENOMIC DNA]</scope>
    <source>
        <strain evidence="2 4">KA00635</strain>
    </source>
</reference>
<name>A0A133XT99_9LACT</name>
<proteinExistence type="predicted"/>
<dbReference type="Proteomes" id="UP000070422">
    <property type="component" value="Unassembled WGS sequence"/>
</dbReference>
<keyword evidence="2" id="KW-0489">Methyltransferase</keyword>
<feature type="domain" description="Methyltransferase type 11" evidence="1">
    <location>
        <begin position="47"/>
        <end position="141"/>
    </location>
</feature>
<keyword evidence="2" id="KW-0808">Transferase</keyword>
<evidence type="ECO:0000313" key="4">
    <source>
        <dbReference type="Proteomes" id="UP000070422"/>
    </source>
</evidence>
<dbReference type="GO" id="GO:0032259">
    <property type="term" value="P:methylation"/>
    <property type="evidence" value="ECO:0007669"/>
    <property type="project" value="UniProtKB-KW"/>
</dbReference>
<dbReference type="InterPro" id="IPR029063">
    <property type="entry name" value="SAM-dependent_MTases_sf"/>
</dbReference>
<dbReference type="SUPFAM" id="SSF53335">
    <property type="entry name" value="S-adenosyl-L-methionine-dependent methyltransferases"/>
    <property type="match status" value="1"/>
</dbReference>
<accession>A0A133XT99</accession>
<gene>
    <name evidence="3" type="ORF">CYJ27_03835</name>
    <name evidence="2" type="ORF">HMPREF3187_01469</name>
</gene>
<evidence type="ECO:0000313" key="2">
    <source>
        <dbReference type="EMBL" id="KXB34156.1"/>
    </source>
</evidence>
<dbReference type="PANTHER" id="PTHR43861:SF1">
    <property type="entry name" value="TRANS-ACONITATE 2-METHYLTRANSFERASE"/>
    <property type="match status" value="1"/>
</dbReference>
<protein>
    <submittedName>
        <fullName evidence="3">Class I SAM-dependent methyltransferase</fullName>
    </submittedName>
    <submittedName>
        <fullName evidence="2">Putative 3-demethylubiquinone-9 3-O-methyltransferase</fullName>
    </submittedName>
</protein>
<dbReference type="Pfam" id="PF08241">
    <property type="entry name" value="Methyltransf_11"/>
    <property type="match status" value="1"/>
</dbReference>
<comment type="caution">
    <text evidence="2">The sequence shown here is derived from an EMBL/GenBank/DDBJ whole genome shotgun (WGS) entry which is preliminary data.</text>
</comment>
<evidence type="ECO:0000259" key="1">
    <source>
        <dbReference type="Pfam" id="PF08241"/>
    </source>
</evidence>
<keyword evidence="5" id="KW-1185">Reference proteome</keyword>
<organism evidence="2 4">
    <name type="scientific">Aerococcus christensenii</name>
    <dbReference type="NCBI Taxonomy" id="87541"/>
    <lineage>
        <taxon>Bacteria</taxon>
        <taxon>Bacillati</taxon>
        <taxon>Bacillota</taxon>
        <taxon>Bacilli</taxon>
        <taxon>Lactobacillales</taxon>
        <taxon>Aerococcaceae</taxon>
        <taxon>Aerococcus</taxon>
    </lineage>
</organism>
<dbReference type="AlphaFoldDB" id="A0A133XT99"/>
<dbReference type="Gene3D" id="3.40.50.150">
    <property type="entry name" value="Vaccinia Virus protein VP39"/>
    <property type="match status" value="1"/>
</dbReference>
<evidence type="ECO:0000313" key="5">
    <source>
        <dbReference type="Proteomes" id="UP000234775"/>
    </source>
</evidence>
<dbReference type="PATRIC" id="fig|87541.4.peg.1455"/>